<accession>A0ABY7VBX2</accession>
<name>A0ABY7VBX2_9GAMM</name>
<dbReference type="EMBL" id="CP059693">
    <property type="protein sequence ID" value="WDE11150.1"/>
    <property type="molecule type" value="Genomic_DNA"/>
</dbReference>
<sequence length="462" mass="50298">MSTISNAAQIMVDKLVADLNSETSLSAEDQLLVAKALDTMKNSTTFETALIAVVEEHFNTADAALTAAKNDINAAKASIETQSTNLNLIPGLQTSIDTSISGMNTSLDTSLATISPTVRDNISGTFNNFQIGYNCFDKSLLQSINASSTYNRRPVNVASLDNYATGEFYAFISFGSITNAYRPNQIVRVKKDQSVQVATMNAQFFTTGTFGFCPFADDTSRLCRYDASTLYIQTIGAFTWEFSKAVDYQEIYYDKATKDLYVVSGGFLNKINTDGFVVEAEITFINQEAFTAWAQAEGHLRTDAFATMVNTSANAGAISYASNGYYNVSTVASYIGGSNSGYTSFTGFDLVSGVKRLVQQPGHNFVFGDIALTAYNTTTTKPMVTSLRGQASFIDMYGNYARLSIEQFTNSNLYRNGQVIYGPSFPAYSHIHKCLISSVAGQDYYSSTSSTEYVHSSLAFGR</sequence>
<keyword evidence="2" id="KW-1185">Reference proteome</keyword>
<reference evidence="1 2" key="1">
    <citation type="journal article" date="2022" name="Mar. Drugs">
        <title>Bioassay-Guided Fractionation Leads to the Detection of Cholic Acid Generated by the Rare Thalassomonas sp.</title>
        <authorList>
            <person name="Pheiffer F."/>
            <person name="Schneider Y.K."/>
            <person name="Hansen E.H."/>
            <person name="Andersen J.H."/>
            <person name="Isaksson J."/>
            <person name="Busche T."/>
            <person name="R C."/>
            <person name="Kalinowski J."/>
            <person name="Zyl L.V."/>
            <person name="Trindade M."/>
        </authorList>
    </citation>
    <scope>NUCLEOTIDE SEQUENCE [LARGE SCALE GENOMIC DNA]</scope>
    <source>
        <strain evidence="1 2">A5K-61T</strain>
    </source>
</reference>
<dbReference type="RefSeq" id="WP_274051285.1">
    <property type="nucleotide sequence ID" value="NZ_CP059693.1"/>
</dbReference>
<gene>
    <name evidence="1" type="ORF">H3N35_23405</name>
</gene>
<protein>
    <recommendedName>
        <fullName evidence="3">Tail fiber protein</fullName>
    </recommendedName>
</protein>
<evidence type="ECO:0000313" key="1">
    <source>
        <dbReference type="EMBL" id="WDE11150.1"/>
    </source>
</evidence>
<proteinExistence type="predicted"/>
<dbReference type="Proteomes" id="UP001215231">
    <property type="component" value="Chromosome"/>
</dbReference>
<evidence type="ECO:0008006" key="3">
    <source>
        <dbReference type="Google" id="ProtNLM"/>
    </source>
</evidence>
<evidence type="ECO:0000313" key="2">
    <source>
        <dbReference type="Proteomes" id="UP001215231"/>
    </source>
</evidence>
<organism evidence="1 2">
    <name type="scientific">Thalassomonas haliotis</name>
    <dbReference type="NCBI Taxonomy" id="485448"/>
    <lineage>
        <taxon>Bacteria</taxon>
        <taxon>Pseudomonadati</taxon>
        <taxon>Pseudomonadota</taxon>
        <taxon>Gammaproteobacteria</taxon>
        <taxon>Alteromonadales</taxon>
        <taxon>Colwelliaceae</taxon>
        <taxon>Thalassomonas</taxon>
    </lineage>
</organism>